<dbReference type="Proteomes" id="UP001209878">
    <property type="component" value="Unassembled WGS sequence"/>
</dbReference>
<proteinExistence type="predicted"/>
<accession>A0AAD9UEP8</accession>
<keyword evidence="2" id="KW-1185">Reference proteome</keyword>
<dbReference type="AlphaFoldDB" id="A0AAD9UEP8"/>
<name>A0AAD9UEP8_RIDPI</name>
<dbReference type="EMBL" id="JAODUO010000191">
    <property type="protein sequence ID" value="KAK2186723.1"/>
    <property type="molecule type" value="Genomic_DNA"/>
</dbReference>
<sequence length="74" mass="8489">MEIRFIVLEKAYATISREMAMGTLMWMGSQGEVRLVEGTRRAGSCVDRRCKESPKQNDLKMETVRLGHPKCHPH</sequence>
<organism evidence="1 2">
    <name type="scientific">Ridgeia piscesae</name>
    <name type="common">Tubeworm</name>
    <dbReference type="NCBI Taxonomy" id="27915"/>
    <lineage>
        <taxon>Eukaryota</taxon>
        <taxon>Metazoa</taxon>
        <taxon>Spiralia</taxon>
        <taxon>Lophotrochozoa</taxon>
        <taxon>Annelida</taxon>
        <taxon>Polychaeta</taxon>
        <taxon>Sedentaria</taxon>
        <taxon>Canalipalpata</taxon>
        <taxon>Sabellida</taxon>
        <taxon>Siboglinidae</taxon>
        <taxon>Ridgeia</taxon>
    </lineage>
</organism>
<evidence type="ECO:0000313" key="1">
    <source>
        <dbReference type="EMBL" id="KAK2186723.1"/>
    </source>
</evidence>
<evidence type="ECO:0000313" key="2">
    <source>
        <dbReference type="Proteomes" id="UP001209878"/>
    </source>
</evidence>
<protein>
    <submittedName>
        <fullName evidence="1">Uncharacterized protein</fullName>
    </submittedName>
</protein>
<reference evidence="1" key="1">
    <citation type="journal article" date="2023" name="Mol. Biol. Evol.">
        <title>Third-Generation Sequencing Reveals the Adaptive Role of the Epigenome in Three Deep-Sea Polychaetes.</title>
        <authorList>
            <person name="Perez M."/>
            <person name="Aroh O."/>
            <person name="Sun Y."/>
            <person name="Lan Y."/>
            <person name="Juniper S.K."/>
            <person name="Young C.R."/>
            <person name="Angers B."/>
            <person name="Qian P.Y."/>
        </authorList>
    </citation>
    <scope>NUCLEOTIDE SEQUENCE</scope>
    <source>
        <strain evidence="1">R07B-5</strain>
    </source>
</reference>
<gene>
    <name evidence="1" type="ORF">NP493_193g04030</name>
</gene>
<comment type="caution">
    <text evidence="1">The sequence shown here is derived from an EMBL/GenBank/DDBJ whole genome shotgun (WGS) entry which is preliminary data.</text>
</comment>